<dbReference type="PATRIC" id="fig|1716141.3.peg.7627"/>
<gene>
    <name evidence="2" type="ORF">STSP_71990</name>
</gene>
<reference evidence="2 3" key="1">
    <citation type="submission" date="2015-12" db="EMBL/GenBank/DDBJ databases">
        <title>Genome sequence of Streptomyces sp. G25.</title>
        <authorList>
            <person name="Poehlein A."/>
            <person name="Roettig A."/>
            <person name="Hiessl S."/>
            <person name="Hauschild P."/>
            <person name="Schauer J."/>
            <person name="Madkour M.H."/>
            <person name="Al-Ansari A.M."/>
            <person name="Almakishah N.H."/>
            <person name="Steinbuechel A."/>
            <person name="Daniel R."/>
        </authorList>
    </citation>
    <scope>NUCLEOTIDE SEQUENCE [LARGE SCALE GENOMIC DNA]</scope>
    <source>
        <strain evidence="3">G25(2015)</strain>
    </source>
</reference>
<protein>
    <submittedName>
        <fullName evidence="2">Uncharacterized protein</fullName>
    </submittedName>
</protein>
<feature type="compositionally biased region" description="Low complexity" evidence="1">
    <location>
        <begin position="80"/>
        <end position="97"/>
    </location>
</feature>
<name>A0A177HEU8_9ACTN</name>
<dbReference type="AlphaFoldDB" id="A0A177HEU8"/>
<dbReference type="EMBL" id="LOHS01000199">
    <property type="protein sequence ID" value="OAH09485.1"/>
    <property type="molecule type" value="Genomic_DNA"/>
</dbReference>
<dbReference type="RefSeq" id="WP_232789924.1">
    <property type="nucleotide sequence ID" value="NZ_LOHS01000199.1"/>
</dbReference>
<proteinExistence type="predicted"/>
<keyword evidence="3" id="KW-1185">Reference proteome</keyword>
<dbReference type="SUPFAM" id="SSF48317">
    <property type="entry name" value="Acid phosphatase/Vanadium-dependent haloperoxidase"/>
    <property type="match status" value="1"/>
</dbReference>
<accession>A0A177HEU8</accession>
<feature type="region of interest" description="Disordered" evidence="1">
    <location>
        <begin position="74"/>
        <end position="97"/>
    </location>
</feature>
<dbReference type="Gene3D" id="1.10.606.20">
    <property type="match status" value="1"/>
</dbReference>
<sequence length="97" mass="10570">MTRILGTSHLDLNLSSEATGTTRHYDDAGRLNEDMIDARVWAGIHFHSADIDGCQAGDRIGVWTLTHYFQPVQRRRHSNPATPAATAPAAVAMRAGT</sequence>
<evidence type="ECO:0000256" key="1">
    <source>
        <dbReference type="SAM" id="MobiDB-lite"/>
    </source>
</evidence>
<organism evidence="2 3">
    <name type="scientific">Streptomyces jeddahensis</name>
    <dbReference type="NCBI Taxonomy" id="1716141"/>
    <lineage>
        <taxon>Bacteria</taxon>
        <taxon>Bacillati</taxon>
        <taxon>Actinomycetota</taxon>
        <taxon>Actinomycetes</taxon>
        <taxon>Kitasatosporales</taxon>
        <taxon>Streptomycetaceae</taxon>
        <taxon>Streptomyces</taxon>
    </lineage>
</organism>
<evidence type="ECO:0000313" key="2">
    <source>
        <dbReference type="EMBL" id="OAH09485.1"/>
    </source>
</evidence>
<dbReference type="Proteomes" id="UP000077381">
    <property type="component" value="Unassembled WGS sequence"/>
</dbReference>
<dbReference type="InterPro" id="IPR036938">
    <property type="entry name" value="PAP2/HPO_sf"/>
</dbReference>
<comment type="caution">
    <text evidence="2">The sequence shown here is derived from an EMBL/GenBank/DDBJ whole genome shotgun (WGS) entry which is preliminary data.</text>
</comment>
<evidence type="ECO:0000313" key="3">
    <source>
        <dbReference type="Proteomes" id="UP000077381"/>
    </source>
</evidence>